<evidence type="ECO:0000313" key="9">
    <source>
        <dbReference type="EMBL" id="KAJ1350978.1"/>
    </source>
</evidence>
<sequence length="405" mass="45543">MGVVVLGCPTICCDGSTPMRNDVMTRYPLRQLLLRRSYIINRHRAIKEILLPLLVGITLGYVFGLIVSFDDFDSIDHIAEIKHDVSEATLFFLRCLILVHPEAKKPVDFITAIRDTYGRVCNQTIYFTHSQEIQKKVADQLVTVVDSSSNAFYWNYFKDIVVDASEVPAHWTYVGDEQGFLVIGNLRKLVRNYNHRHAIMFGRIFMQKSILSYVFPFLQYERMSVQSGIVMSASAIKNISKCTNFLLPRATESALLICAKQQGVRAVDPVDEEGMHLFHEKDIKTMIPQTHEGNHGHGSEIVHACCSDYAVSFGQMGYKEIRLTDFASSQWRVFGAGGIEEVNDTHAIDPEVFHNRSATTVIPSNSVATSKNLMKSNKRSLKTSSSNSSKTVKKNGVSKSLKDVH</sequence>
<evidence type="ECO:0000256" key="1">
    <source>
        <dbReference type="ARBA" id="ARBA00004606"/>
    </source>
</evidence>
<dbReference type="GO" id="GO:0016020">
    <property type="term" value="C:membrane"/>
    <property type="evidence" value="ECO:0007669"/>
    <property type="project" value="UniProtKB-SubCell"/>
</dbReference>
<dbReference type="EMBL" id="JAHQIW010000978">
    <property type="protein sequence ID" value="KAJ1350978.1"/>
    <property type="molecule type" value="Genomic_DNA"/>
</dbReference>
<keyword evidence="6 8" id="KW-0472">Membrane</keyword>
<evidence type="ECO:0000256" key="7">
    <source>
        <dbReference type="SAM" id="MobiDB-lite"/>
    </source>
</evidence>
<dbReference type="InterPro" id="IPR026050">
    <property type="entry name" value="C1GALT1/C1GALT1_chp1"/>
</dbReference>
<dbReference type="PANTHER" id="PTHR23033:SF8">
    <property type="entry name" value="HEXOSYLTRANSFERASE"/>
    <property type="match status" value="1"/>
</dbReference>
<keyword evidence="4" id="KW-0735">Signal-anchor</keyword>
<dbReference type="AlphaFoldDB" id="A0AAD5M5M2"/>
<name>A0AAD5M5M2_PARTN</name>
<keyword evidence="3 8" id="KW-0812">Transmembrane</keyword>
<dbReference type="Proteomes" id="UP001196413">
    <property type="component" value="Unassembled WGS sequence"/>
</dbReference>
<feature type="region of interest" description="Disordered" evidence="7">
    <location>
        <begin position="375"/>
        <end position="405"/>
    </location>
</feature>
<evidence type="ECO:0000256" key="6">
    <source>
        <dbReference type="ARBA" id="ARBA00023136"/>
    </source>
</evidence>
<dbReference type="Gene3D" id="3.90.550.50">
    <property type="match status" value="1"/>
</dbReference>
<keyword evidence="5 8" id="KW-1133">Transmembrane helix</keyword>
<dbReference type="PANTHER" id="PTHR23033">
    <property type="entry name" value="BETA1,3-GALACTOSYLTRANSFERASE"/>
    <property type="match status" value="1"/>
</dbReference>
<evidence type="ECO:0000313" key="10">
    <source>
        <dbReference type="Proteomes" id="UP001196413"/>
    </source>
</evidence>
<comment type="similarity">
    <text evidence="2">Belongs to the glycosyltransferase 31 family. Beta3-Gal-T subfamily.</text>
</comment>
<protein>
    <submittedName>
        <fullName evidence="9">Uncharacterized protein</fullName>
    </submittedName>
</protein>
<dbReference type="GO" id="GO:0016263">
    <property type="term" value="F:glycoprotein-N-acetylgalactosamine 3-beta-galactosyltransferase activity"/>
    <property type="evidence" value="ECO:0007669"/>
    <property type="project" value="TreeGrafter"/>
</dbReference>
<evidence type="ECO:0000256" key="2">
    <source>
        <dbReference type="ARBA" id="ARBA00006462"/>
    </source>
</evidence>
<proteinExistence type="inferred from homology"/>
<keyword evidence="10" id="KW-1185">Reference proteome</keyword>
<gene>
    <name evidence="9" type="ORF">KIN20_006910</name>
</gene>
<reference evidence="9" key="1">
    <citation type="submission" date="2021-06" db="EMBL/GenBank/DDBJ databases">
        <title>Parelaphostrongylus tenuis whole genome reference sequence.</title>
        <authorList>
            <person name="Garwood T.J."/>
            <person name="Larsen P.A."/>
            <person name="Fountain-Jones N.M."/>
            <person name="Garbe J.R."/>
            <person name="Macchietto M.G."/>
            <person name="Kania S.A."/>
            <person name="Gerhold R.W."/>
            <person name="Richards J.E."/>
            <person name="Wolf T.M."/>
        </authorList>
    </citation>
    <scope>NUCLEOTIDE SEQUENCE</scope>
    <source>
        <strain evidence="9">MNPRO001-30</strain>
        <tissue evidence="9">Meninges</tissue>
    </source>
</reference>
<organism evidence="9 10">
    <name type="scientific">Parelaphostrongylus tenuis</name>
    <name type="common">Meningeal worm</name>
    <dbReference type="NCBI Taxonomy" id="148309"/>
    <lineage>
        <taxon>Eukaryota</taxon>
        <taxon>Metazoa</taxon>
        <taxon>Ecdysozoa</taxon>
        <taxon>Nematoda</taxon>
        <taxon>Chromadorea</taxon>
        <taxon>Rhabditida</taxon>
        <taxon>Rhabditina</taxon>
        <taxon>Rhabditomorpha</taxon>
        <taxon>Strongyloidea</taxon>
        <taxon>Metastrongylidae</taxon>
        <taxon>Parelaphostrongylus</taxon>
    </lineage>
</organism>
<evidence type="ECO:0000256" key="5">
    <source>
        <dbReference type="ARBA" id="ARBA00022989"/>
    </source>
</evidence>
<evidence type="ECO:0000256" key="8">
    <source>
        <dbReference type="SAM" id="Phobius"/>
    </source>
</evidence>
<comment type="subcellular location">
    <subcellularLocation>
        <location evidence="1">Membrane</location>
        <topology evidence="1">Single-pass type II membrane protein</topology>
    </subcellularLocation>
</comment>
<evidence type="ECO:0000256" key="3">
    <source>
        <dbReference type="ARBA" id="ARBA00022692"/>
    </source>
</evidence>
<feature type="transmembrane region" description="Helical" evidence="8">
    <location>
        <begin position="49"/>
        <end position="69"/>
    </location>
</feature>
<evidence type="ECO:0000256" key="4">
    <source>
        <dbReference type="ARBA" id="ARBA00022968"/>
    </source>
</evidence>
<comment type="caution">
    <text evidence="9">The sequence shown here is derived from an EMBL/GenBank/DDBJ whole genome shotgun (WGS) entry which is preliminary data.</text>
</comment>
<feature type="compositionally biased region" description="Low complexity" evidence="7">
    <location>
        <begin position="382"/>
        <end position="399"/>
    </location>
</feature>
<accession>A0AAD5M5M2</accession>